<comment type="caution">
    <text evidence="2">The sequence shown here is derived from an EMBL/GenBank/DDBJ whole genome shotgun (WGS) entry which is preliminary data.</text>
</comment>
<organism evidence="2 3">
    <name type="scientific">Deinococcus budaensis</name>
    <dbReference type="NCBI Taxonomy" id="1665626"/>
    <lineage>
        <taxon>Bacteria</taxon>
        <taxon>Thermotogati</taxon>
        <taxon>Deinococcota</taxon>
        <taxon>Deinococci</taxon>
        <taxon>Deinococcales</taxon>
        <taxon>Deinococcaceae</taxon>
        <taxon>Deinococcus</taxon>
    </lineage>
</organism>
<keyword evidence="3" id="KW-1185">Reference proteome</keyword>
<keyword evidence="1" id="KW-0732">Signal</keyword>
<evidence type="ECO:0008006" key="4">
    <source>
        <dbReference type="Google" id="ProtNLM"/>
    </source>
</evidence>
<dbReference type="Proteomes" id="UP000525389">
    <property type="component" value="Unassembled WGS sequence"/>
</dbReference>
<evidence type="ECO:0000313" key="2">
    <source>
        <dbReference type="EMBL" id="MBB5235348.1"/>
    </source>
</evidence>
<feature type="signal peptide" evidence="1">
    <location>
        <begin position="1"/>
        <end position="18"/>
    </location>
</feature>
<sequence length="698" mass="77483">MKPRTTAATALLSLSLLAACGGGPAPHTPPGGTPTEFGRLSALKPGEQDTIRAALKVNVVFVGYRQTSPGQVATARDVNTRDFSEILPKSYDTIARIPSAYGSKEFTGNAFDYQYNYVFADQAFEDDFFRFIGSNGTEKPLTVFQKYFNCQYKTVKDPETGKDVQVPDDACTTPSPLIDRPITGNYEIDGNLTENWLADNVARVGVKPGEYTVYLVNWYGRPDFKFHSYTRAGATDTDVLPTDPDFVKFGDRASRRLIAWGGSVRASAPAQRVWFYDLSANPDPWTDAWDVTYPDLNGDGIEDYRMPPIWQYGTRRASNGVYRKVSPDLARVVRYTALNFLFTPSPIYRVALTPPRMPEEIELSVHVEQGEGAADPTKLLNVGLMQERVSVLQPFAKFSTTVKQTALDGDLADVYKCFFPVELDDICSPNFADFSGERLFQYSLNELREEYKSAAANKYLLPIYAFNDNENTQPGLLGIAYDDGETGTQSFVYSFLTPDLIDFGYGFTDTTVHEIGHHLSLSHPHDGYDSEQDISYGPDGQFYFTNTGDQSATIMSYNDLSRGFGQFNLDSQYRYLTAAYLNNANAILELTRRAGKAGGVSAAAQSADSLFVQAKARYSALDYLEAARLGHQGYRAVLDAALAAGVEVQPYKWYERLGTLSTQTAGQKPRVSRDHLAKPGAWIMPEETARQRRLRTAP</sequence>
<name>A0A7W8GH23_9DEIO</name>
<protein>
    <recommendedName>
        <fullName evidence="4">Peptidase M43 pregnancy-associated plasma-A domain-containing protein</fullName>
    </recommendedName>
</protein>
<dbReference type="GO" id="GO:0008237">
    <property type="term" value="F:metallopeptidase activity"/>
    <property type="evidence" value="ECO:0007669"/>
    <property type="project" value="InterPro"/>
</dbReference>
<dbReference type="AlphaFoldDB" id="A0A7W8GH23"/>
<evidence type="ECO:0000313" key="3">
    <source>
        <dbReference type="Proteomes" id="UP000525389"/>
    </source>
</evidence>
<accession>A0A7W8GH23</accession>
<dbReference type="EMBL" id="JACHFN010000011">
    <property type="protein sequence ID" value="MBB5235348.1"/>
    <property type="molecule type" value="Genomic_DNA"/>
</dbReference>
<dbReference type="InterPro" id="IPR024079">
    <property type="entry name" value="MetalloPept_cat_dom_sf"/>
</dbReference>
<gene>
    <name evidence="2" type="ORF">HNQ09_002802</name>
</gene>
<proteinExistence type="predicted"/>
<feature type="chain" id="PRO_5030753290" description="Peptidase M43 pregnancy-associated plasma-A domain-containing protein" evidence="1">
    <location>
        <begin position="19"/>
        <end position="698"/>
    </location>
</feature>
<dbReference type="PROSITE" id="PS51257">
    <property type="entry name" value="PROKAR_LIPOPROTEIN"/>
    <property type="match status" value="1"/>
</dbReference>
<reference evidence="2 3" key="1">
    <citation type="submission" date="2020-08" db="EMBL/GenBank/DDBJ databases">
        <title>Genomic Encyclopedia of Type Strains, Phase IV (KMG-IV): sequencing the most valuable type-strain genomes for metagenomic binning, comparative biology and taxonomic classification.</title>
        <authorList>
            <person name="Goeker M."/>
        </authorList>
    </citation>
    <scope>NUCLEOTIDE SEQUENCE [LARGE SCALE GENOMIC DNA]</scope>
    <source>
        <strain evidence="2 3">DSM 101791</strain>
    </source>
</reference>
<dbReference type="Gene3D" id="3.40.390.10">
    <property type="entry name" value="Collagenase (Catalytic Domain)"/>
    <property type="match status" value="1"/>
</dbReference>
<dbReference type="RefSeq" id="WP_184030404.1">
    <property type="nucleotide sequence ID" value="NZ_JACHFN010000011.1"/>
</dbReference>
<dbReference type="SUPFAM" id="SSF55486">
    <property type="entry name" value="Metalloproteases ('zincins'), catalytic domain"/>
    <property type="match status" value="1"/>
</dbReference>
<evidence type="ECO:0000256" key="1">
    <source>
        <dbReference type="SAM" id="SignalP"/>
    </source>
</evidence>